<keyword evidence="5 8" id="KW-1133">Transmembrane helix</keyword>
<feature type="transmembrane region" description="Helical" evidence="8">
    <location>
        <begin position="258"/>
        <end position="276"/>
    </location>
</feature>
<feature type="transmembrane region" description="Helical" evidence="8">
    <location>
        <begin position="296"/>
        <end position="317"/>
    </location>
</feature>
<evidence type="ECO:0000256" key="8">
    <source>
        <dbReference type="SAM" id="Phobius"/>
    </source>
</evidence>
<reference evidence="10" key="1">
    <citation type="submission" date="2023-07" db="EMBL/GenBank/DDBJ databases">
        <title>A chromosome-level genome assembly of Lolium multiflorum.</title>
        <authorList>
            <person name="Chen Y."/>
            <person name="Copetti D."/>
            <person name="Kolliker R."/>
            <person name="Studer B."/>
        </authorList>
    </citation>
    <scope>NUCLEOTIDE SEQUENCE</scope>
    <source>
        <strain evidence="10">02402/16</strain>
        <tissue evidence="10">Leaf</tissue>
    </source>
</reference>
<feature type="transmembrane region" description="Helical" evidence="8">
    <location>
        <begin position="186"/>
        <end position="202"/>
    </location>
</feature>
<evidence type="ECO:0000256" key="4">
    <source>
        <dbReference type="ARBA" id="ARBA00022970"/>
    </source>
</evidence>
<evidence type="ECO:0000256" key="7">
    <source>
        <dbReference type="SAM" id="MobiDB-lite"/>
    </source>
</evidence>
<dbReference type="InterPro" id="IPR013057">
    <property type="entry name" value="AA_transpt_TM"/>
</dbReference>
<evidence type="ECO:0000313" key="10">
    <source>
        <dbReference type="EMBL" id="KAK1698326.1"/>
    </source>
</evidence>
<name>A0AAD8X6C8_LOLMU</name>
<evidence type="ECO:0000256" key="3">
    <source>
        <dbReference type="ARBA" id="ARBA00022692"/>
    </source>
</evidence>
<comment type="caution">
    <text evidence="10">The sequence shown here is derived from an EMBL/GenBank/DDBJ whole genome shotgun (WGS) entry which is preliminary data.</text>
</comment>
<gene>
    <name evidence="10" type="ORF">QYE76_015023</name>
</gene>
<dbReference type="Pfam" id="PF01490">
    <property type="entry name" value="Aa_trans"/>
    <property type="match status" value="1"/>
</dbReference>
<comment type="subcellular location">
    <subcellularLocation>
        <location evidence="1">Membrane</location>
    </subcellularLocation>
</comment>
<evidence type="ECO:0000256" key="1">
    <source>
        <dbReference type="ARBA" id="ARBA00004370"/>
    </source>
</evidence>
<feature type="transmembrane region" description="Helical" evidence="8">
    <location>
        <begin position="445"/>
        <end position="469"/>
    </location>
</feature>
<evidence type="ECO:0000256" key="2">
    <source>
        <dbReference type="ARBA" id="ARBA00022448"/>
    </source>
</evidence>
<sequence length="488" mass="51592">MADNSGGNPFLVSPSTGHRATRSSSASGAVADEAGTHHRAPGAGDGKAAGAGADAGAAFVLESKGTWWHAGFHLTTAMVGPAVLSLPYAFRGIGWGLGLGVLTALGAISFYTYYIMSRVLDHCEAAGRRHIRFRDLAADIFGSGWAFYLVVAVQTAINTGTTIGSILLAANCVEILYSSLRTDGPLKLYHFILLIAVVLALLSQMPSFHSLRYINLGSLLLSLGYTILLSAACIRAGLSSNAPTKDYSLSASKSEKTFDAFLSVAILAAAYGNGILPEIQATLAPPAAGKMAKALVICYSVASFTFYLPAITGYWAFGKTVRSNAMQSLMPETGPSLAPTWLLGLAVVLVLLQLLAIALLYAQVAYEVMEKMLADPTQGRFSQRNLMPRLALRTIYVAFCAFVAAALPFFGAIVGVIGSVGFIPLDFVIPVVMYNMAVSPPRRSLVYITNLVIMVVFTGVGVIGAIASIRKLVLNAGRFKLFSDHAFN</sequence>
<keyword evidence="6 8" id="KW-0472">Membrane</keyword>
<feature type="region of interest" description="Disordered" evidence="7">
    <location>
        <begin position="1"/>
        <end position="48"/>
    </location>
</feature>
<dbReference type="Proteomes" id="UP001231189">
    <property type="component" value="Unassembled WGS sequence"/>
</dbReference>
<evidence type="ECO:0000313" key="11">
    <source>
        <dbReference type="Proteomes" id="UP001231189"/>
    </source>
</evidence>
<keyword evidence="11" id="KW-1185">Reference proteome</keyword>
<feature type="transmembrane region" description="Helical" evidence="8">
    <location>
        <begin position="337"/>
        <end position="362"/>
    </location>
</feature>
<dbReference type="AlphaFoldDB" id="A0AAD8X6C8"/>
<accession>A0AAD8X6C8</accession>
<keyword evidence="3 8" id="KW-0812">Transmembrane</keyword>
<keyword evidence="4" id="KW-0029">Amino-acid transport</keyword>
<evidence type="ECO:0000256" key="6">
    <source>
        <dbReference type="ARBA" id="ARBA00023136"/>
    </source>
</evidence>
<feature type="transmembrane region" description="Helical" evidence="8">
    <location>
        <begin position="136"/>
        <end position="157"/>
    </location>
</feature>
<evidence type="ECO:0000259" key="9">
    <source>
        <dbReference type="Pfam" id="PF01490"/>
    </source>
</evidence>
<proteinExistence type="predicted"/>
<organism evidence="10 11">
    <name type="scientific">Lolium multiflorum</name>
    <name type="common">Italian ryegrass</name>
    <name type="synonym">Lolium perenne subsp. multiflorum</name>
    <dbReference type="NCBI Taxonomy" id="4521"/>
    <lineage>
        <taxon>Eukaryota</taxon>
        <taxon>Viridiplantae</taxon>
        <taxon>Streptophyta</taxon>
        <taxon>Embryophyta</taxon>
        <taxon>Tracheophyta</taxon>
        <taxon>Spermatophyta</taxon>
        <taxon>Magnoliopsida</taxon>
        <taxon>Liliopsida</taxon>
        <taxon>Poales</taxon>
        <taxon>Poaceae</taxon>
        <taxon>BOP clade</taxon>
        <taxon>Pooideae</taxon>
        <taxon>Poodae</taxon>
        <taxon>Poeae</taxon>
        <taxon>Poeae Chloroplast Group 2 (Poeae type)</taxon>
        <taxon>Loliodinae</taxon>
        <taxon>Loliinae</taxon>
        <taxon>Lolium</taxon>
    </lineage>
</organism>
<feature type="transmembrane region" description="Helical" evidence="8">
    <location>
        <begin position="214"/>
        <end position="238"/>
    </location>
</feature>
<dbReference type="EMBL" id="JAUUTY010000001">
    <property type="protein sequence ID" value="KAK1698326.1"/>
    <property type="molecule type" value="Genomic_DNA"/>
</dbReference>
<dbReference type="GO" id="GO:0006865">
    <property type="term" value="P:amino acid transport"/>
    <property type="evidence" value="ECO:0007669"/>
    <property type="project" value="UniProtKB-KW"/>
</dbReference>
<feature type="compositionally biased region" description="Polar residues" evidence="7">
    <location>
        <begin position="13"/>
        <end position="27"/>
    </location>
</feature>
<dbReference type="GO" id="GO:0016020">
    <property type="term" value="C:membrane"/>
    <property type="evidence" value="ECO:0007669"/>
    <property type="project" value="UniProtKB-SubCell"/>
</dbReference>
<feature type="domain" description="Amino acid transporter transmembrane" evidence="9">
    <location>
        <begin position="64"/>
        <end position="469"/>
    </location>
</feature>
<protein>
    <recommendedName>
        <fullName evidence="9">Amino acid transporter transmembrane domain-containing protein</fullName>
    </recommendedName>
</protein>
<keyword evidence="2" id="KW-0813">Transport</keyword>
<evidence type="ECO:0000256" key="5">
    <source>
        <dbReference type="ARBA" id="ARBA00022989"/>
    </source>
</evidence>
<dbReference type="PANTHER" id="PTHR48017">
    <property type="entry name" value="OS05G0424000 PROTEIN-RELATED"/>
    <property type="match status" value="1"/>
</dbReference>
<feature type="transmembrane region" description="Helical" evidence="8">
    <location>
        <begin position="394"/>
        <end position="425"/>
    </location>
</feature>
<feature type="transmembrane region" description="Helical" evidence="8">
    <location>
        <begin position="93"/>
        <end position="115"/>
    </location>
</feature>